<name>A0A0V1N9B5_9BILA</name>
<dbReference type="Proteomes" id="UP000054843">
    <property type="component" value="Unassembled WGS sequence"/>
</dbReference>
<evidence type="ECO:0000313" key="2">
    <source>
        <dbReference type="Proteomes" id="UP000054843"/>
    </source>
</evidence>
<reference evidence="1 2" key="1">
    <citation type="submission" date="2015-01" db="EMBL/GenBank/DDBJ databases">
        <title>Evolution of Trichinella species and genotypes.</title>
        <authorList>
            <person name="Korhonen P.K."/>
            <person name="Edoardo P."/>
            <person name="Giuseppe L.R."/>
            <person name="Gasser R.B."/>
        </authorList>
    </citation>
    <scope>NUCLEOTIDE SEQUENCE [LARGE SCALE GENOMIC DNA]</scope>
    <source>
        <strain evidence="1">ISS1980</strain>
    </source>
</reference>
<comment type="caution">
    <text evidence="1">The sequence shown here is derived from an EMBL/GenBank/DDBJ whole genome shotgun (WGS) entry which is preliminary data.</text>
</comment>
<dbReference type="EMBL" id="JYDO01000002">
    <property type="protein sequence ID" value="KRZ80400.1"/>
    <property type="molecule type" value="Genomic_DNA"/>
</dbReference>
<gene>
    <name evidence="1" type="ORF">T10_405</name>
</gene>
<dbReference type="AlphaFoldDB" id="A0A0V1N9B5"/>
<accession>A0A0V1N9B5</accession>
<protein>
    <submittedName>
        <fullName evidence="1">Uncharacterized protein</fullName>
    </submittedName>
</protein>
<organism evidence="1 2">
    <name type="scientific">Trichinella papuae</name>
    <dbReference type="NCBI Taxonomy" id="268474"/>
    <lineage>
        <taxon>Eukaryota</taxon>
        <taxon>Metazoa</taxon>
        <taxon>Ecdysozoa</taxon>
        <taxon>Nematoda</taxon>
        <taxon>Enoplea</taxon>
        <taxon>Dorylaimia</taxon>
        <taxon>Trichinellida</taxon>
        <taxon>Trichinellidae</taxon>
        <taxon>Trichinella</taxon>
    </lineage>
</organism>
<keyword evidence="2" id="KW-1185">Reference proteome</keyword>
<sequence>MEVTGIREVLIQNFLASNAIAFPVNHGSVVQTAHLTADSTQSFSVFDS</sequence>
<proteinExistence type="predicted"/>
<evidence type="ECO:0000313" key="1">
    <source>
        <dbReference type="EMBL" id="KRZ80400.1"/>
    </source>
</evidence>